<keyword evidence="2" id="KW-1185">Reference proteome</keyword>
<accession>A0A2K5ATI2</accession>
<proteinExistence type="predicted"/>
<evidence type="ECO:0000313" key="1">
    <source>
        <dbReference type="EMBL" id="SPC34947.1"/>
    </source>
</evidence>
<reference evidence="2" key="1">
    <citation type="submission" date="2018-01" db="EMBL/GenBank/DDBJ databases">
        <authorList>
            <person name="Kerou L M."/>
        </authorList>
    </citation>
    <scope>NUCLEOTIDE SEQUENCE [LARGE SCALE GENOMIC DNA]</scope>
    <source>
        <strain evidence="2">SCU2</strain>
    </source>
</reference>
<dbReference type="AlphaFoldDB" id="A0A2K5ATI2"/>
<sequence length="128" mass="15298">MMSRIDRGQEYRYYWQRVIGDEKLRLDLEELKDAASKYFKNVSDNYKQRLVYQLLEAVKNKDQGEFFYILLKTINKPKEGSHYFSHILQKNYDTMPDEIFINFAYSIILGIMSTYSPKEDEKGGNKNE</sequence>
<dbReference type="EMBL" id="LT981265">
    <property type="protein sequence ID" value="SPC34947.1"/>
    <property type="molecule type" value="Genomic_DNA"/>
</dbReference>
<organism evidence="1 2">
    <name type="scientific">Candidatus Nitrosocaldus cavascurensis</name>
    <dbReference type="NCBI Taxonomy" id="2058097"/>
    <lineage>
        <taxon>Archaea</taxon>
        <taxon>Nitrososphaerota</taxon>
        <taxon>Nitrososphaeria</taxon>
        <taxon>Candidatus Nitrosocaldales</taxon>
        <taxon>Candidatus Nitrosocaldaceae</taxon>
        <taxon>Candidatus Nitrosocaldus</taxon>
    </lineage>
</organism>
<gene>
    <name evidence="1" type="ORF">NCAV_1784</name>
</gene>
<protein>
    <submittedName>
        <fullName evidence="1">Uncharacterized protein</fullName>
    </submittedName>
</protein>
<dbReference type="Proteomes" id="UP000236248">
    <property type="component" value="Chromosome NCAV"/>
</dbReference>
<name>A0A2K5ATI2_9ARCH</name>
<evidence type="ECO:0000313" key="2">
    <source>
        <dbReference type="Proteomes" id="UP000236248"/>
    </source>
</evidence>
<dbReference type="KEGG" id="ncv:NCAV_1784"/>